<feature type="compositionally biased region" description="Low complexity" evidence="1">
    <location>
        <begin position="150"/>
        <end position="164"/>
    </location>
</feature>
<evidence type="ECO:0000313" key="3">
    <source>
        <dbReference type="Proteomes" id="UP001066276"/>
    </source>
</evidence>
<comment type="caution">
    <text evidence="2">The sequence shown here is derived from an EMBL/GenBank/DDBJ whole genome shotgun (WGS) entry which is preliminary data.</text>
</comment>
<dbReference type="AlphaFoldDB" id="A0AAV7W5F3"/>
<keyword evidence="3" id="KW-1185">Reference proteome</keyword>
<evidence type="ECO:0000256" key="1">
    <source>
        <dbReference type="SAM" id="MobiDB-lite"/>
    </source>
</evidence>
<gene>
    <name evidence="2" type="ORF">NDU88_003216</name>
</gene>
<proteinExistence type="predicted"/>
<sequence length="292" mass="29572">MEQDPKILEAVALLRQAGRLDLLVDGALAPERPARRASAGVAAAVAACSPPRSSGGRKVSGAARGAGAKGVLGAGSGRPRGRAVGRGSLRLSREAGQGLDSASRIPAHRAKAGPLETVCRAKKGREGAAQRGGNPSGSMGRGKAGARLPRAAASRSVLGSAGRRGAAATAQRAFMLPGTGQGPIEMGGDHIGAGGKASEAVSPSQGAHFEPCVRQAERDPKVPVSRKWSTMLQWSSDEEGGSSPGAKWYEDGAAEYSSLGVSWKAGREVSQEQGGRACVTCAFACVSLSETL</sequence>
<reference evidence="2" key="1">
    <citation type="journal article" date="2022" name="bioRxiv">
        <title>Sequencing and chromosome-scale assembly of the giantPleurodeles waltlgenome.</title>
        <authorList>
            <person name="Brown T."/>
            <person name="Elewa A."/>
            <person name="Iarovenko S."/>
            <person name="Subramanian E."/>
            <person name="Araus A.J."/>
            <person name="Petzold A."/>
            <person name="Susuki M."/>
            <person name="Suzuki K.-i.T."/>
            <person name="Hayashi T."/>
            <person name="Toyoda A."/>
            <person name="Oliveira C."/>
            <person name="Osipova E."/>
            <person name="Leigh N.D."/>
            <person name="Simon A."/>
            <person name="Yun M.H."/>
        </authorList>
    </citation>
    <scope>NUCLEOTIDE SEQUENCE</scope>
    <source>
        <strain evidence="2">20211129_DDA</strain>
        <tissue evidence="2">Liver</tissue>
    </source>
</reference>
<name>A0AAV7W5F3_PLEWA</name>
<evidence type="ECO:0000313" key="2">
    <source>
        <dbReference type="EMBL" id="KAJ1207826.1"/>
    </source>
</evidence>
<protein>
    <submittedName>
        <fullName evidence="2">Uncharacterized protein</fullName>
    </submittedName>
</protein>
<feature type="region of interest" description="Disordered" evidence="1">
    <location>
        <begin position="123"/>
        <end position="164"/>
    </location>
</feature>
<dbReference type="Proteomes" id="UP001066276">
    <property type="component" value="Chromosome 1_2"/>
</dbReference>
<dbReference type="EMBL" id="JANPWB010000002">
    <property type="protein sequence ID" value="KAJ1207826.1"/>
    <property type="molecule type" value="Genomic_DNA"/>
</dbReference>
<accession>A0AAV7W5F3</accession>
<feature type="compositionally biased region" description="Gly residues" evidence="1">
    <location>
        <begin position="67"/>
        <end position="78"/>
    </location>
</feature>
<feature type="region of interest" description="Disordered" evidence="1">
    <location>
        <begin position="48"/>
        <end position="106"/>
    </location>
</feature>
<organism evidence="2 3">
    <name type="scientific">Pleurodeles waltl</name>
    <name type="common">Iberian ribbed newt</name>
    <dbReference type="NCBI Taxonomy" id="8319"/>
    <lineage>
        <taxon>Eukaryota</taxon>
        <taxon>Metazoa</taxon>
        <taxon>Chordata</taxon>
        <taxon>Craniata</taxon>
        <taxon>Vertebrata</taxon>
        <taxon>Euteleostomi</taxon>
        <taxon>Amphibia</taxon>
        <taxon>Batrachia</taxon>
        <taxon>Caudata</taxon>
        <taxon>Salamandroidea</taxon>
        <taxon>Salamandridae</taxon>
        <taxon>Pleurodelinae</taxon>
        <taxon>Pleurodeles</taxon>
    </lineage>
</organism>